<accession>A0A506V8F8</accession>
<dbReference type="CDD" id="cd13926">
    <property type="entry name" value="N-acetylmuramidase_GH108"/>
    <property type="match status" value="1"/>
</dbReference>
<dbReference type="InterPro" id="IPR018537">
    <property type="entry name" value="Peptidoglycan-bd_3"/>
</dbReference>
<dbReference type="Gene3D" id="1.20.141.10">
    <property type="entry name" value="Chitosanase, subunit A, domain 1"/>
    <property type="match status" value="1"/>
</dbReference>
<organism evidence="3 4">
    <name type="scientific">Mixta tenebrionis</name>
    <dbReference type="NCBI Taxonomy" id="2562439"/>
    <lineage>
        <taxon>Bacteria</taxon>
        <taxon>Pseudomonadati</taxon>
        <taxon>Pseudomonadota</taxon>
        <taxon>Gammaproteobacteria</taxon>
        <taxon>Enterobacterales</taxon>
        <taxon>Erwiniaceae</taxon>
        <taxon>Mixta</taxon>
    </lineage>
</organism>
<dbReference type="Proteomes" id="UP000319523">
    <property type="component" value="Unassembled WGS sequence"/>
</dbReference>
<proteinExistence type="predicted"/>
<evidence type="ECO:0000313" key="3">
    <source>
        <dbReference type="EMBL" id="TPW41333.1"/>
    </source>
</evidence>
<protein>
    <submittedName>
        <fullName evidence="3">Uncharacterized protein</fullName>
    </submittedName>
</protein>
<evidence type="ECO:0000259" key="2">
    <source>
        <dbReference type="Pfam" id="PF09374"/>
    </source>
</evidence>
<dbReference type="AlphaFoldDB" id="A0A506V8F8"/>
<dbReference type="Pfam" id="PF09374">
    <property type="entry name" value="PG_binding_3"/>
    <property type="match status" value="1"/>
</dbReference>
<evidence type="ECO:0000313" key="4">
    <source>
        <dbReference type="Proteomes" id="UP000319523"/>
    </source>
</evidence>
<name>A0A506V8F8_9GAMM</name>
<feature type="domain" description="TtsA-like Glycoside hydrolase family 108" evidence="1">
    <location>
        <begin position="8"/>
        <end position="90"/>
    </location>
</feature>
<dbReference type="InterPro" id="IPR023346">
    <property type="entry name" value="Lysozyme-like_dom_sf"/>
</dbReference>
<comment type="caution">
    <text evidence="3">The sequence shown here is derived from an EMBL/GenBank/DDBJ whole genome shotgun (WGS) entry which is preliminary data.</text>
</comment>
<dbReference type="EMBL" id="VHQI01000008">
    <property type="protein sequence ID" value="TPW41333.1"/>
    <property type="molecule type" value="Genomic_DNA"/>
</dbReference>
<dbReference type="Pfam" id="PF05838">
    <property type="entry name" value="Glyco_hydro_108"/>
    <property type="match status" value="1"/>
</dbReference>
<gene>
    <name evidence="3" type="ORF">FKM52_13865</name>
</gene>
<keyword evidence="4" id="KW-1185">Reference proteome</keyword>
<dbReference type="RefSeq" id="WP_141176768.1">
    <property type="nucleotide sequence ID" value="NZ_JBHUFX010000005.1"/>
</dbReference>
<dbReference type="InterPro" id="IPR008565">
    <property type="entry name" value="TtsA-like_GH18_dom"/>
</dbReference>
<dbReference type="SUPFAM" id="SSF53955">
    <property type="entry name" value="Lysozyme-like"/>
    <property type="match status" value="1"/>
</dbReference>
<dbReference type="OrthoDB" id="6710627at2"/>
<sequence length="180" mass="19932">MTETDIFNAIIEKEGDYINLPADKGGATRWGITEQVARAHGYAGAMAELPQATALTILYNDYWSGPRLDRLAQVSQAIAVKLCDTGVNMGPVPAISWLQRWLNAFSQQQKLYGRLIADGNIGPLTLSALDIFLTQRGAEGERVMLKALNCSQGARYLQITESRPQNQAFIYGWIKERVTL</sequence>
<evidence type="ECO:0000259" key="1">
    <source>
        <dbReference type="Pfam" id="PF05838"/>
    </source>
</evidence>
<feature type="domain" description="Peptidoglycan binding" evidence="2">
    <location>
        <begin position="94"/>
        <end position="178"/>
    </location>
</feature>
<reference evidence="3 4" key="1">
    <citation type="submission" date="2019-06" db="EMBL/GenBank/DDBJ databases">
        <authorList>
            <person name="Yang Y."/>
        </authorList>
    </citation>
    <scope>NUCLEOTIDE SEQUENCE [LARGE SCALE GENOMIC DNA]</scope>
    <source>
        <strain evidence="3 4">BIT-26</strain>
    </source>
</reference>